<dbReference type="InterPro" id="IPR006379">
    <property type="entry name" value="HAD-SF_hydro_IIB"/>
</dbReference>
<dbReference type="RefSeq" id="WP_091499148.1">
    <property type="nucleotide sequence ID" value="NZ_FODJ01000010.1"/>
</dbReference>
<protein>
    <recommendedName>
        <fullName evidence="3">Phosphoglycolate phosphatase</fullName>
    </recommendedName>
</protein>
<organism evidence="1 2">
    <name type="scientific">Amphibacillus marinus</name>
    <dbReference type="NCBI Taxonomy" id="872970"/>
    <lineage>
        <taxon>Bacteria</taxon>
        <taxon>Bacillati</taxon>
        <taxon>Bacillota</taxon>
        <taxon>Bacilli</taxon>
        <taxon>Bacillales</taxon>
        <taxon>Bacillaceae</taxon>
        <taxon>Amphibacillus</taxon>
    </lineage>
</organism>
<dbReference type="Gene3D" id="3.30.1240.10">
    <property type="match status" value="1"/>
</dbReference>
<dbReference type="NCBIfam" id="TIGR01484">
    <property type="entry name" value="HAD-SF-IIB"/>
    <property type="match status" value="1"/>
</dbReference>
<dbReference type="InterPro" id="IPR036412">
    <property type="entry name" value="HAD-like_sf"/>
</dbReference>
<dbReference type="Pfam" id="PF08282">
    <property type="entry name" value="Hydrolase_3"/>
    <property type="match status" value="1"/>
</dbReference>
<dbReference type="PANTHER" id="PTHR10000">
    <property type="entry name" value="PHOSPHOSERINE PHOSPHATASE"/>
    <property type="match status" value="1"/>
</dbReference>
<dbReference type="GO" id="GO:0000287">
    <property type="term" value="F:magnesium ion binding"/>
    <property type="evidence" value="ECO:0007669"/>
    <property type="project" value="TreeGrafter"/>
</dbReference>
<dbReference type="SFLD" id="SFLDG01140">
    <property type="entry name" value="C2.B:_Phosphomannomutase_and_P"/>
    <property type="match status" value="1"/>
</dbReference>
<accession>A0A1H8RE84</accession>
<keyword evidence="2" id="KW-1185">Reference proteome</keyword>
<evidence type="ECO:0000313" key="1">
    <source>
        <dbReference type="EMBL" id="SEO64577.1"/>
    </source>
</evidence>
<dbReference type="GO" id="GO:0016791">
    <property type="term" value="F:phosphatase activity"/>
    <property type="evidence" value="ECO:0007669"/>
    <property type="project" value="TreeGrafter"/>
</dbReference>
<dbReference type="PROSITE" id="PS01229">
    <property type="entry name" value="COF_2"/>
    <property type="match status" value="1"/>
</dbReference>
<name>A0A1H8RE84_9BACI</name>
<dbReference type="STRING" id="872970.SAMN04488134_11055"/>
<proteinExistence type="predicted"/>
<dbReference type="Proteomes" id="UP000199300">
    <property type="component" value="Unassembled WGS sequence"/>
</dbReference>
<dbReference type="SFLD" id="SFLDS00003">
    <property type="entry name" value="Haloacid_Dehalogenase"/>
    <property type="match status" value="1"/>
</dbReference>
<dbReference type="GO" id="GO:0005829">
    <property type="term" value="C:cytosol"/>
    <property type="evidence" value="ECO:0007669"/>
    <property type="project" value="TreeGrafter"/>
</dbReference>
<dbReference type="AlphaFoldDB" id="A0A1H8RE84"/>
<dbReference type="InterPro" id="IPR023214">
    <property type="entry name" value="HAD_sf"/>
</dbReference>
<dbReference type="SUPFAM" id="SSF56784">
    <property type="entry name" value="HAD-like"/>
    <property type="match status" value="1"/>
</dbReference>
<dbReference type="Gene3D" id="3.40.50.1000">
    <property type="entry name" value="HAD superfamily/HAD-like"/>
    <property type="match status" value="1"/>
</dbReference>
<dbReference type="PANTHER" id="PTHR10000:SF55">
    <property type="entry name" value="5-AMINO-6-(5-PHOSPHO-D-RIBITYLAMINO)URACIL PHOSPHATASE YCSE"/>
    <property type="match status" value="1"/>
</dbReference>
<sequence>MDKTIKLIALDLDGTVAGHGQKEASPATIAAVKQAQALGVEVVIATGRHRSTTLPIADQLGVNYLVTLNGGEIWTREGKLLHRQAIDQATVEKIIDIHKQNNTFYWLVSHERIYREHLPENYQEHQWIKFGFDVEDGRVREQMRNQFAEMPTIELSNSSLTNMELNAKGTHKAAAIAILIEQLDATMEQVMVVGDSLNDLKMIEAAGIGVAMGNGQELVKQKADWVTKPLNEEGVAHAINYFVNKKAVQN</sequence>
<evidence type="ECO:0008006" key="3">
    <source>
        <dbReference type="Google" id="ProtNLM"/>
    </source>
</evidence>
<dbReference type="EMBL" id="FODJ01000010">
    <property type="protein sequence ID" value="SEO64577.1"/>
    <property type="molecule type" value="Genomic_DNA"/>
</dbReference>
<evidence type="ECO:0000313" key="2">
    <source>
        <dbReference type="Proteomes" id="UP000199300"/>
    </source>
</evidence>
<dbReference type="OrthoDB" id="9781413at2"/>
<dbReference type="CDD" id="cd07516">
    <property type="entry name" value="HAD_Pase"/>
    <property type="match status" value="1"/>
</dbReference>
<gene>
    <name evidence="1" type="ORF">SAMN04488134_11055</name>
</gene>
<reference evidence="1 2" key="1">
    <citation type="submission" date="2016-10" db="EMBL/GenBank/DDBJ databases">
        <authorList>
            <person name="de Groot N.N."/>
        </authorList>
    </citation>
    <scope>NUCLEOTIDE SEQUENCE [LARGE SCALE GENOMIC DNA]</scope>
    <source>
        <strain evidence="1 2">CGMCC 1.10434</strain>
    </source>
</reference>